<accession>A0A3G8MA62</accession>
<reference evidence="1 3" key="1">
    <citation type="submission" date="2018-11" db="EMBL/GenBank/DDBJ databases">
        <title>Genome squencing of methanotrophic bacteria isolated from alkaline groundwater in Korea.</title>
        <authorList>
            <person name="Nguyen L.N."/>
        </authorList>
    </citation>
    <scope>NUCLEOTIDE SEQUENCE [LARGE SCALE GENOMIC DNA]</scope>
    <source>
        <strain evidence="1 3">GW6</strain>
    </source>
</reference>
<name>A0A3G8MA62_9HYPH</name>
<dbReference type="KEGG" id="mros:EHO51_16285"/>
<evidence type="ECO:0000313" key="4">
    <source>
        <dbReference type="Proteomes" id="UP000424673"/>
    </source>
</evidence>
<sequence length="67" mass="7054">MAQQAHGGATSAGSYDPETIYDVRLSRTVMVGRARIKPLGEHQMTGATLNAIVDEEGADAIVSANPR</sequence>
<protein>
    <submittedName>
        <fullName evidence="1">Uncharacterized protein</fullName>
    </submittedName>
</protein>
<reference evidence="4" key="2">
    <citation type="submission" date="2019-09" db="EMBL/GenBank/DDBJ databases">
        <title>Isolation and complete genome sequencing of Methylocystis species.</title>
        <authorList>
            <person name="Rumah B.L."/>
            <person name="Stead C.E."/>
            <person name="Stevens B.C."/>
            <person name="Minton N.P."/>
            <person name="Grosse-Honebrink A."/>
            <person name="Zhang Y."/>
        </authorList>
    </citation>
    <scope>NUCLEOTIDE SEQUENCE [LARGE SCALE GENOMIC DNA]</scope>
    <source>
        <strain evidence="4">BRCS1</strain>
    </source>
</reference>
<dbReference type="EMBL" id="CP044328">
    <property type="protein sequence ID" value="QGM93774.1"/>
    <property type="molecule type" value="Genomic_DNA"/>
</dbReference>
<evidence type="ECO:0000313" key="3">
    <source>
        <dbReference type="Proteomes" id="UP000273982"/>
    </source>
</evidence>
<dbReference type="RefSeq" id="WP_124739756.1">
    <property type="nucleotide sequence ID" value="NZ_CP034086.1"/>
</dbReference>
<evidence type="ECO:0000313" key="2">
    <source>
        <dbReference type="EMBL" id="QGM93774.1"/>
    </source>
</evidence>
<organism evidence="1 3">
    <name type="scientific">Methylocystis rosea</name>
    <dbReference type="NCBI Taxonomy" id="173366"/>
    <lineage>
        <taxon>Bacteria</taxon>
        <taxon>Pseudomonadati</taxon>
        <taxon>Pseudomonadota</taxon>
        <taxon>Alphaproteobacteria</taxon>
        <taxon>Hyphomicrobiales</taxon>
        <taxon>Methylocystaceae</taxon>
        <taxon>Methylocystis</taxon>
    </lineage>
</organism>
<proteinExistence type="predicted"/>
<gene>
    <name evidence="1" type="ORF">EHO51_16285</name>
    <name evidence="2" type="ORF">F7D13_06905</name>
</gene>
<dbReference type="Proteomes" id="UP000424673">
    <property type="component" value="Chromosome"/>
</dbReference>
<evidence type="ECO:0000313" key="1">
    <source>
        <dbReference type="EMBL" id="AZG78165.1"/>
    </source>
</evidence>
<dbReference type="EMBL" id="CP034086">
    <property type="protein sequence ID" value="AZG78165.1"/>
    <property type="molecule type" value="Genomic_DNA"/>
</dbReference>
<dbReference type="AlphaFoldDB" id="A0A3G8MA62"/>
<reference evidence="2 4" key="3">
    <citation type="journal article" date="2021" name="AMB Express">
        <title>Isolation and characterisation of Methylocystis spp. for poly-3-hydroxybutyrate production using waste methane feedstocks.</title>
        <authorList>
            <person name="Rumah B.L."/>
            <person name="Stead C.E."/>
            <person name="Claxton Stevens B.H."/>
            <person name="Minton N.P."/>
            <person name="Grosse-Honebrink A."/>
            <person name="Zhang Y."/>
        </authorList>
    </citation>
    <scope>NUCLEOTIDE SEQUENCE [LARGE SCALE GENOMIC DNA]</scope>
    <source>
        <strain evidence="2 4">BRCS1</strain>
    </source>
</reference>
<dbReference type="Proteomes" id="UP000273982">
    <property type="component" value="Chromosome"/>
</dbReference>
<keyword evidence="4" id="KW-1185">Reference proteome</keyword>